<organism evidence="1 2">
    <name type="scientific">Coleofasciculus chthonoplastes PCC 7420</name>
    <dbReference type="NCBI Taxonomy" id="118168"/>
    <lineage>
        <taxon>Bacteria</taxon>
        <taxon>Bacillati</taxon>
        <taxon>Cyanobacteriota</taxon>
        <taxon>Cyanophyceae</taxon>
        <taxon>Coleofasciculales</taxon>
        <taxon>Coleofasciculaceae</taxon>
        <taxon>Coleofasciculus</taxon>
    </lineage>
</organism>
<name>B4VJH0_9CYAN</name>
<dbReference type="Proteomes" id="UP000003835">
    <property type="component" value="Unassembled WGS sequence"/>
</dbReference>
<keyword evidence="2" id="KW-1185">Reference proteome</keyword>
<dbReference type="HOGENOM" id="CLU_2878099_0_0_3"/>
<gene>
    <name evidence="1" type="ORF">MC7420_8049</name>
</gene>
<evidence type="ECO:0000313" key="1">
    <source>
        <dbReference type="EMBL" id="EDX78311.1"/>
    </source>
</evidence>
<reference evidence="1 2" key="1">
    <citation type="submission" date="2008-07" db="EMBL/GenBank/DDBJ databases">
        <authorList>
            <person name="Tandeau de Marsac N."/>
            <person name="Ferriera S."/>
            <person name="Johnson J."/>
            <person name="Kravitz S."/>
            <person name="Beeson K."/>
            <person name="Sutton G."/>
            <person name="Rogers Y.-H."/>
            <person name="Friedman R."/>
            <person name="Frazier M."/>
            <person name="Venter J.C."/>
        </authorList>
    </citation>
    <scope>NUCLEOTIDE SEQUENCE [LARGE SCALE GENOMIC DNA]</scope>
    <source>
        <strain evidence="1 2">PCC 7420</strain>
    </source>
</reference>
<dbReference type="EMBL" id="DS989842">
    <property type="protein sequence ID" value="EDX78311.1"/>
    <property type="molecule type" value="Genomic_DNA"/>
</dbReference>
<proteinExistence type="predicted"/>
<dbReference type="AlphaFoldDB" id="B4VJH0"/>
<sequence>MFWGLVDQFKEDTGKPFEQAIKNAVSFHVFLGLSITQLTINTVSPLKRKIPITTILTNSTNYD</sequence>
<accession>B4VJH0</accession>
<protein>
    <submittedName>
        <fullName evidence="1">Uncharacterized protein</fullName>
    </submittedName>
</protein>
<evidence type="ECO:0000313" key="2">
    <source>
        <dbReference type="Proteomes" id="UP000003835"/>
    </source>
</evidence>